<evidence type="ECO:0000256" key="3">
    <source>
        <dbReference type="ARBA" id="ARBA00022679"/>
    </source>
</evidence>
<keyword evidence="4" id="KW-0547">Nucleotide-binding</keyword>
<evidence type="ECO:0000256" key="8">
    <source>
        <dbReference type="ARBA" id="ARBA00048679"/>
    </source>
</evidence>
<evidence type="ECO:0000256" key="1">
    <source>
        <dbReference type="ARBA" id="ARBA00012513"/>
    </source>
</evidence>
<dbReference type="PROSITE" id="PS50011">
    <property type="entry name" value="PROTEIN_KINASE_DOM"/>
    <property type="match status" value="1"/>
</dbReference>
<reference evidence="10" key="1">
    <citation type="submission" date="2020-01" db="EMBL/GenBank/DDBJ databases">
        <title>Development of genomics and gene disruption for Polysphondylium violaceum indicates a role for the polyketide synthase stlB in stalk morphogenesis.</title>
        <authorList>
            <person name="Narita B."/>
            <person name="Kawabe Y."/>
            <person name="Kin K."/>
            <person name="Saito T."/>
            <person name="Gibbs R."/>
            <person name="Kuspa A."/>
            <person name="Muzny D."/>
            <person name="Queller D."/>
            <person name="Richards S."/>
            <person name="Strassman J."/>
            <person name="Sucgang R."/>
            <person name="Worley K."/>
            <person name="Schaap P."/>
        </authorList>
    </citation>
    <scope>NUCLEOTIDE SEQUENCE</scope>
    <source>
        <strain evidence="10">QSvi11</strain>
    </source>
</reference>
<dbReference type="InterPro" id="IPR000719">
    <property type="entry name" value="Prot_kinase_dom"/>
</dbReference>
<dbReference type="Pfam" id="PF00069">
    <property type="entry name" value="Pkinase"/>
    <property type="match status" value="1"/>
</dbReference>
<gene>
    <name evidence="10" type="ORF">CYY_006375</name>
</gene>
<name>A0A8J4PR36_9MYCE</name>
<dbReference type="EC" id="2.7.11.1" evidence="1"/>
<dbReference type="GO" id="GO:0005524">
    <property type="term" value="F:ATP binding"/>
    <property type="evidence" value="ECO:0007669"/>
    <property type="project" value="UniProtKB-KW"/>
</dbReference>
<keyword evidence="5" id="KW-0418">Kinase</keyword>
<dbReference type="PANTHER" id="PTHR24356">
    <property type="entry name" value="SERINE/THREONINE-PROTEIN KINASE"/>
    <property type="match status" value="1"/>
</dbReference>
<accession>A0A8J4PR36</accession>
<dbReference type="InterPro" id="IPR011009">
    <property type="entry name" value="Kinase-like_dom_sf"/>
</dbReference>
<protein>
    <recommendedName>
        <fullName evidence="1">non-specific serine/threonine protein kinase</fullName>
        <ecNumber evidence="1">2.7.11.1</ecNumber>
    </recommendedName>
</protein>
<feature type="domain" description="Protein kinase" evidence="9">
    <location>
        <begin position="54"/>
        <end position="275"/>
    </location>
</feature>
<dbReference type="Gene3D" id="1.10.510.10">
    <property type="entry name" value="Transferase(Phosphotransferase) domain 1"/>
    <property type="match status" value="1"/>
</dbReference>
<keyword evidence="11" id="KW-1185">Reference proteome</keyword>
<sequence>MGTILNPTREQHQRGDGEVLKSIGVPIYDSRLLSINNNISNISTLNRVINCLRYKQYVRIGGGGQGSVFMLNDGSTPLAIKICGQDQLNLLELQKDALVDSPYLSRVSFTFCNEGKQIMVMDYLEGKDLRWYMNNWPSMLKSRVKTGMAQIGYGLYLLNFNRIAHCDIKMDNVIDVNDKWIVIDFGHCHQIGPWNRVGTHCYMLESDVSITRDSYGWGCIFYEIYQGEPPYSNRKTELEFDKIPDPLLGDLLSKLLHIDKDKRITIEEALAHPYFHDIDLESIKKGDIVPPCN</sequence>
<comment type="caution">
    <text evidence="10">The sequence shown here is derived from an EMBL/GenBank/DDBJ whole genome shotgun (WGS) entry which is preliminary data.</text>
</comment>
<dbReference type="OrthoDB" id="1668230at2759"/>
<evidence type="ECO:0000313" key="11">
    <source>
        <dbReference type="Proteomes" id="UP000695562"/>
    </source>
</evidence>
<evidence type="ECO:0000256" key="5">
    <source>
        <dbReference type="ARBA" id="ARBA00022777"/>
    </source>
</evidence>
<evidence type="ECO:0000259" key="9">
    <source>
        <dbReference type="PROSITE" id="PS50011"/>
    </source>
</evidence>
<evidence type="ECO:0000256" key="4">
    <source>
        <dbReference type="ARBA" id="ARBA00022741"/>
    </source>
</evidence>
<dbReference type="Proteomes" id="UP000695562">
    <property type="component" value="Unassembled WGS sequence"/>
</dbReference>
<dbReference type="PANTHER" id="PTHR24356:SF1">
    <property type="entry name" value="SERINE_THREONINE-PROTEIN KINASE GREATWALL"/>
    <property type="match status" value="1"/>
</dbReference>
<dbReference type="InterPro" id="IPR050236">
    <property type="entry name" value="Ser_Thr_kinase_AGC"/>
</dbReference>
<keyword evidence="6" id="KW-0067">ATP-binding</keyword>
<evidence type="ECO:0000256" key="7">
    <source>
        <dbReference type="ARBA" id="ARBA00047899"/>
    </source>
</evidence>
<organism evidence="10 11">
    <name type="scientific">Polysphondylium violaceum</name>
    <dbReference type="NCBI Taxonomy" id="133409"/>
    <lineage>
        <taxon>Eukaryota</taxon>
        <taxon>Amoebozoa</taxon>
        <taxon>Evosea</taxon>
        <taxon>Eumycetozoa</taxon>
        <taxon>Dictyostelia</taxon>
        <taxon>Dictyosteliales</taxon>
        <taxon>Dictyosteliaceae</taxon>
        <taxon>Polysphondylium</taxon>
    </lineage>
</organism>
<proteinExistence type="predicted"/>
<dbReference type="AlphaFoldDB" id="A0A8J4PR36"/>
<dbReference type="SMART" id="SM00220">
    <property type="entry name" value="S_TKc"/>
    <property type="match status" value="1"/>
</dbReference>
<evidence type="ECO:0000256" key="6">
    <source>
        <dbReference type="ARBA" id="ARBA00022840"/>
    </source>
</evidence>
<comment type="catalytic activity">
    <reaction evidence="8">
        <text>L-seryl-[protein] + ATP = O-phospho-L-seryl-[protein] + ADP + H(+)</text>
        <dbReference type="Rhea" id="RHEA:17989"/>
        <dbReference type="Rhea" id="RHEA-COMP:9863"/>
        <dbReference type="Rhea" id="RHEA-COMP:11604"/>
        <dbReference type="ChEBI" id="CHEBI:15378"/>
        <dbReference type="ChEBI" id="CHEBI:29999"/>
        <dbReference type="ChEBI" id="CHEBI:30616"/>
        <dbReference type="ChEBI" id="CHEBI:83421"/>
        <dbReference type="ChEBI" id="CHEBI:456216"/>
        <dbReference type="EC" id="2.7.11.1"/>
    </reaction>
</comment>
<dbReference type="EMBL" id="AJWJ01000292">
    <property type="protein sequence ID" value="KAF2072297.1"/>
    <property type="molecule type" value="Genomic_DNA"/>
</dbReference>
<keyword evidence="3" id="KW-0808">Transferase</keyword>
<evidence type="ECO:0000313" key="10">
    <source>
        <dbReference type="EMBL" id="KAF2072297.1"/>
    </source>
</evidence>
<dbReference type="GO" id="GO:0004674">
    <property type="term" value="F:protein serine/threonine kinase activity"/>
    <property type="evidence" value="ECO:0007669"/>
    <property type="project" value="UniProtKB-KW"/>
</dbReference>
<comment type="catalytic activity">
    <reaction evidence="7">
        <text>L-threonyl-[protein] + ATP = O-phospho-L-threonyl-[protein] + ADP + H(+)</text>
        <dbReference type="Rhea" id="RHEA:46608"/>
        <dbReference type="Rhea" id="RHEA-COMP:11060"/>
        <dbReference type="Rhea" id="RHEA-COMP:11605"/>
        <dbReference type="ChEBI" id="CHEBI:15378"/>
        <dbReference type="ChEBI" id="CHEBI:30013"/>
        <dbReference type="ChEBI" id="CHEBI:30616"/>
        <dbReference type="ChEBI" id="CHEBI:61977"/>
        <dbReference type="ChEBI" id="CHEBI:456216"/>
        <dbReference type="EC" id="2.7.11.1"/>
    </reaction>
</comment>
<evidence type="ECO:0000256" key="2">
    <source>
        <dbReference type="ARBA" id="ARBA00022527"/>
    </source>
</evidence>
<dbReference type="SUPFAM" id="SSF56112">
    <property type="entry name" value="Protein kinase-like (PK-like)"/>
    <property type="match status" value="1"/>
</dbReference>
<keyword evidence="2" id="KW-0723">Serine/threonine-protein kinase</keyword>